<accession>A0ABR2YV82</accession>
<comment type="function">
    <text evidence="1">Mitochondrial intermembrane chaperone that participates in the import and insertion of some multi-pass transmembrane proteins into the mitochondrial inner membrane. Also required for the transfer of beta-barrel precursors from the TOM complex to the sorting and assembly machinery (SAM complex) of the outer membrane. Acts as a chaperone-like protein that protects the hydrophobic precursors from aggregation and guide them through the mitochondrial intermembrane space.</text>
</comment>
<evidence type="ECO:0000313" key="4">
    <source>
        <dbReference type="Proteomes" id="UP001491310"/>
    </source>
</evidence>
<comment type="subcellular location">
    <subcellularLocation>
        <location evidence="1">Mitochondrion inner membrane</location>
        <topology evidence="1">Peripheral membrane protein</topology>
        <orientation evidence="1">Intermembrane side</orientation>
    </subcellularLocation>
</comment>
<keyword evidence="1" id="KW-0813">Transport</keyword>
<evidence type="ECO:0000313" key="3">
    <source>
        <dbReference type="EMBL" id="KAK9915552.1"/>
    </source>
</evidence>
<gene>
    <name evidence="3" type="ORF">WJX75_000618</name>
</gene>
<evidence type="ECO:0000256" key="1">
    <source>
        <dbReference type="RuleBase" id="RU367043"/>
    </source>
</evidence>
<dbReference type="Gene3D" id="1.10.287.810">
    <property type="entry name" value="Mitochondrial import inner membrane translocase subunit tim13 like domains"/>
    <property type="match status" value="1"/>
</dbReference>
<dbReference type="InterPro" id="IPR004217">
    <property type="entry name" value="Tim10-like"/>
</dbReference>
<sequence length="84" mass="9303">MSGAEEKISPELQQFLLNEQAKAQMQQTVARLTDTCWDKCVGTPGRSLGSREEACLSDCAKRFIETTQFIIQRFQQKASAGGGF</sequence>
<protein>
    <recommendedName>
        <fullName evidence="1">Mitochondrial import inner membrane translocase subunit</fullName>
    </recommendedName>
</protein>
<keyword evidence="1" id="KW-0811">Translocation</keyword>
<keyword evidence="1" id="KW-0653">Protein transport</keyword>
<keyword evidence="4" id="KW-1185">Reference proteome</keyword>
<comment type="similarity">
    <text evidence="1">Belongs to the small Tim family.</text>
</comment>
<keyword evidence="1" id="KW-0999">Mitochondrion inner membrane</keyword>
<keyword evidence="1" id="KW-0143">Chaperone</keyword>
<keyword evidence="1" id="KW-1015">Disulfide bond</keyword>
<dbReference type="Proteomes" id="UP001491310">
    <property type="component" value="Unassembled WGS sequence"/>
</dbReference>
<comment type="caution">
    <text evidence="3">The sequence shown here is derived from an EMBL/GenBank/DDBJ whole genome shotgun (WGS) entry which is preliminary data.</text>
</comment>
<keyword evidence="1" id="KW-0496">Mitochondrion</keyword>
<comment type="domain">
    <text evidence="1">The twin CX3C motif contains 4 conserved Cys residues that form 2 disulfide bonds in the mitochondrial intermembrane space.</text>
</comment>
<feature type="domain" description="Tim10-like" evidence="2">
    <location>
        <begin position="14"/>
        <end position="76"/>
    </location>
</feature>
<dbReference type="InterPro" id="IPR035427">
    <property type="entry name" value="Tim10-like_dom_sf"/>
</dbReference>
<name>A0ABR2YV82_9CHLO</name>
<evidence type="ECO:0000259" key="2">
    <source>
        <dbReference type="Pfam" id="PF02953"/>
    </source>
</evidence>
<keyword evidence="1" id="KW-0472">Membrane</keyword>
<organism evidence="3 4">
    <name type="scientific">Coccomyxa subellipsoidea</name>
    <dbReference type="NCBI Taxonomy" id="248742"/>
    <lineage>
        <taxon>Eukaryota</taxon>
        <taxon>Viridiplantae</taxon>
        <taxon>Chlorophyta</taxon>
        <taxon>core chlorophytes</taxon>
        <taxon>Trebouxiophyceae</taxon>
        <taxon>Trebouxiophyceae incertae sedis</taxon>
        <taxon>Coccomyxaceae</taxon>
        <taxon>Coccomyxa</taxon>
    </lineage>
</organism>
<reference evidence="3 4" key="1">
    <citation type="journal article" date="2024" name="Nat. Commun.">
        <title>Phylogenomics reveals the evolutionary origins of lichenization in chlorophyte algae.</title>
        <authorList>
            <person name="Puginier C."/>
            <person name="Libourel C."/>
            <person name="Otte J."/>
            <person name="Skaloud P."/>
            <person name="Haon M."/>
            <person name="Grisel S."/>
            <person name="Petersen M."/>
            <person name="Berrin J.G."/>
            <person name="Delaux P.M."/>
            <person name="Dal Grande F."/>
            <person name="Keller J."/>
        </authorList>
    </citation>
    <scope>NUCLEOTIDE SEQUENCE [LARGE SCALE GENOMIC DNA]</scope>
    <source>
        <strain evidence="3 4">SAG 216-7</strain>
    </source>
</reference>
<comment type="subunit">
    <text evidence="1">Heterohexamer.</text>
</comment>
<dbReference type="EMBL" id="JALJOT010000004">
    <property type="protein sequence ID" value="KAK9915552.1"/>
    <property type="molecule type" value="Genomic_DNA"/>
</dbReference>
<dbReference type="Pfam" id="PF02953">
    <property type="entry name" value="zf-Tim10_DDP"/>
    <property type="match status" value="1"/>
</dbReference>
<dbReference type="SUPFAM" id="SSF144122">
    <property type="entry name" value="Tim10-like"/>
    <property type="match status" value="1"/>
</dbReference>
<proteinExistence type="inferred from homology"/>